<feature type="transmembrane region" description="Helical" evidence="2">
    <location>
        <begin position="249"/>
        <end position="268"/>
    </location>
</feature>
<dbReference type="InParanoid" id="S8G1N7"/>
<dbReference type="AlphaFoldDB" id="S8G1N7"/>
<evidence type="ECO:0000256" key="2">
    <source>
        <dbReference type="SAM" id="Phobius"/>
    </source>
</evidence>
<dbReference type="HOGENOM" id="CLU_016384_0_0_1"/>
<gene>
    <name evidence="3" type="ORF">FOMPIDRAFT_1046079</name>
</gene>
<feature type="transmembrane region" description="Helical" evidence="2">
    <location>
        <begin position="137"/>
        <end position="161"/>
    </location>
</feature>
<evidence type="ECO:0000313" key="3">
    <source>
        <dbReference type="EMBL" id="EPT04205.1"/>
    </source>
</evidence>
<feature type="region of interest" description="Disordered" evidence="1">
    <location>
        <begin position="587"/>
        <end position="649"/>
    </location>
</feature>
<protein>
    <submittedName>
        <fullName evidence="3">Uncharacterized protein</fullName>
    </submittedName>
</protein>
<feature type="transmembrane region" description="Helical" evidence="2">
    <location>
        <begin position="215"/>
        <end position="237"/>
    </location>
</feature>
<dbReference type="eggNOG" id="ENOG502SMIW">
    <property type="taxonomic scope" value="Eukaryota"/>
</dbReference>
<keyword evidence="2" id="KW-0472">Membrane</keyword>
<feature type="region of interest" description="Disordered" evidence="1">
    <location>
        <begin position="560"/>
        <end position="579"/>
    </location>
</feature>
<dbReference type="Proteomes" id="UP000015241">
    <property type="component" value="Unassembled WGS sequence"/>
</dbReference>
<keyword evidence="2" id="KW-0812">Transmembrane</keyword>
<reference evidence="3 4" key="1">
    <citation type="journal article" date="2012" name="Science">
        <title>The Paleozoic origin of enzymatic lignin decomposition reconstructed from 31 fungal genomes.</title>
        <authorList>
            <person name="Floudas D."/>
            <person name="Binder M."/>
            <person name="Riley R."/>
            <person name="Barry K."/>
            <person name="Blanchette R.A."/>
            <person name="Henrissat B."/>
            <person name="Martinez A.T."/>
            <person name="Otillar R."/>
            <person name="Spatafora J.W."/>
            <person name="Yadav J.S."/>
            <person name="Aerts A."/>
            <person name="Benoit I."/>
            <person name="Boyd A."/>
            <person name="Carlson A."/>
            <person name="Copeland A."/>
            <person name="Coutinho P.M."/>
            <person name="de Vries R.P."/>
            <person name="Ferreira P."/>
            <person name="Findley K."/>
            <person name="Foster B."/>
            <person name="Gaskell J."/>
            <person name="Glotzer D."/>
            <person name="Gorecki P."/>
            <person name="Heitman J."/>
            <person name="Hesse C."/>
            <person name="Hori C."/>
            <person name="Igarashi K."/>
            <person name="Jurgens J.A."/>
            <person name="Kallen N."/>
            <person name="Kersten P."/>
            <person name="Kohler A."/>
            <person name="Kuees U."/>
            <person name="Kumar T.K.A."/>
            <person name="Kuo A."/>
            <person name="LaButti K."/>
            <person name="Larrondo L.F."/>
            <person name="Lindquist E."/>
            <person name="Ling A."/>
            <person name="Lombard V."/>
            <person name="Lucas S."/>
            <person name="Lundell T."/>
            <person name="Martin R."/>
            <person name="McLaughlin D.J."/>
            <person name="Morgenstern I."/>
            <person name="Morin E."/>
            <person name="Murat C."/>
            <person name="Nagy L.G."/>
            <person name="Nolan M."/>
            <person name="Ohm R.A."/>
            <person name="Patyshakuliyeva A."/>
            <person name="Rokas A."/>
            <person name="Ruiz-Duenas F.J."/>
            <person name="Sabat G."/>
            <person name="Salamov A."/>
            <person name="Samejima M."/>
            <person name="Schmutz J."/>
            <person name="Slot J.C."/>
            <person name="St John F."/>
            <person name="Stenlid J."/>
            <person name="Sun H."/>
            <person name="Sun S."/>
            <person name="Syed K."/>
            <person name="Tsang A."/>
            <person name="Wiebenga A."/>
            <person name="Young D."/>
            <person name="Pisabarro A."/>
            <person name="Eastwood D.C."/>
            <person name="Martin F."/>
            <person name="Cullen D."/>
            <person name="Grigoriev I.V."/>
            <person name="Hibbett D.S."/>
        </authorList>
    </citation>
    <scope>NUCLEOTIDE SEQUENCE</scope>
    <source>
        <strain evidence="4">FP-58527</strain>
    </source>
</reference>
<sequence>MAGVAAAFTSLSSDNVVQYILADIPFFCVGILSLGVFTFFIFMKRADSLLFCLHMSVIIAFVSAILDLVQLLIRGSTKVDNNTGLQSVSGLTSVREVGLALSFGLRFLFFWGFVAQPPPGESRPEGNAIHNGSWRRWGLLGLILEMFTLALVLVDPVLQILYRLITSLHKIGPVYEIESTIQVVLSAIFILKILLNCWVKMLVGGNSALPVRQTLAGYSPVITALVVSALIGAGNIAMFEFTETVLGRFLQAIELYIVIVFMLTYAFYHLRHRSWTDSPKPRPQAQTPIQRAGSFRGLPELKPEIGRPVMSSPELLQVFGRDGDTNYRRPTLLQRASAASRMSSWMNIRRLSEKVAGRSAAPSADLEKARLWSHDRAGRSNNDVAAPIRDSAIDVDTPRSATMPKQSSSWQDPVYTTVLPMSSSASANGASPDTMLSYYADRAATSSALNVRDSNTLSRVLSPVAPSVTMPPRTLSRTATLDRSAGDDMSYVIYEESPRSALGSPLSGIDEIIDGYDERGGALRPPSAGLVWSARSSRISELIRQQEELDKSIVALRLFSPAGDGDSAGSRPLSFSPSMLERRPAFLTEKSSSSAGDTRATRSTASELSLSNFPEPPKSVRASLAPADPPPPPVPPLSRDNSQRSRADDVIGRESVVLEPEPVNSPMSRTDLPKLIMEEGGFRHMRKLSQALSVDDRAMLTPSMLTPPDSLSGARNHVNSGGTQYEITSFIGKLTQEPGSFASSTVLNGFDDGPFVPPFARSHGPSSSYGSVRSLRPLILPSRDASQRISVDQSVPESMRNSTASDDPGGLEGRGSPSSLPRRTFLAPNGRFNGPVGLPPRPRLATAGRDLLTPVAESPS</sequence>
<evidence type="ECO:0000313" key="4">
    <source>
        <dbReference type="Proteomes" id="UP000015241"/>
    </source>
</evidence>
<dbReference type="OrthoDB" id="2564696at2759"/>
<feature type="transmembrane region" description="Helical" evidence="2">
    <location>
        <begin position="49"/>
        <end position="73"/>
    </location>
</feature>
<feature type="compositionally biased region" description="Pro residues" evidence="1">
    <location>
        <begin position="627"/>
        <end position="636"/>
    </location>
</feature>
<feature type="transmembrane region" description="Helical" evidence="2">
    <location>
        <begin position="20"/>
        <end position="42"/>
    </location>
</feature>
<organism evidence="3 4">
    <name type="scientific">Fomitopsis schrenkii</name>
    <name type="common">Brown rot fungus</name>
    <dbReference type="NCBI Taxonomy" id="2126942"/>
    <lineage>
        <taxon>Eukaryota</taxon>
        <taxon>Fungi</taxon>
        <taxon>Dikarya</taxon>
        <taxon>Basidiomycota</taxon>
        <taxon>Agaricomycotina</taxon>
        <taxon>Agaricomycetes</taxon>
        <taxon>Polyporales</taxon>
        <taxon>Fomitopsis</taxon>
    </lineage>
</organism>
<dbReference type="STRING" id="743788.S8G1N7"/>
<name>S8G1N7_FOMSC</name>
<feature type="compositionally biased region" description="Polar residues" evidence="1">
    <location>
        <begin position="589"/>
        <end position="612"/>
    </location>
</feature>
<proteinExistence type="predicted"/>
<feature type="compositionally biased region" description="Polar residues" evidence="1">
    <location>
        <begin position="787"/>
        <end position="805"/>
    </location>
</feature>
<keyword evidence="2" id="KW-1133">Transmembrane helix</keyword>
<keyword evidence="4" id="KW-1185">Reference proteome</keyword>
<dbReference type="EMBL" id="KE504127">
    <property type="protein sequence ID" value="EPT04205.1"/>
    <property type="molecule type" value="Genomic_DNA"/>
</dbReference>
<feature type="region of interest" description="Disordered" evidence="1">
    <location>
        <begin position="784"/>
        <end position="860"/>
    </location>
</feature>
<accession>S8G1N7</accession>
<evidence type="ECO:0000256" key="1">
    <source>
        <dbReference type="SAM" id="MobiDB-lite"/>
    </source>
</evidence>
<feature type="transmembrane region" description="Helical" evidence="2">
    <location>
        <begin position="181"/>
        <end position="203"/>
    </location>
</feature>